<keyword evidence="3" id="KW-1185">Reference proteome</keyword>
<proteinExistence type="predicted"/>
<dbReference type="InterPro" id="IPR018247">
    <property type="entry name" value="EF_Hand_1_Ca_BS"/>
</dbReference>
<feature type="region of interest" description="Disordered" evidence="1">
    <location>
        <begin position="187"/>
        <end position="206"/>
    </location>
</feature>
<protein>
    <recommendedName>
        <fullName evidence="4">EF-hand domain-containing protein</fullName>
    </recommendedName>
</protein>
<evidence type="ECO:0000313" key="2">
    <source>
        <dbReference type="EMBL" id="SMC87578.1"/>
    </source>
</evidence>
<evidence type="ECO:0000256" key="1">
    <source>
        <dbReference type="SAM" id="MobiDB-lite"/>
    </source>
</evidence>
<dbReference type="OrthoDB" id="5423086at2"/>
<sequence length="206" mass="23321">MKITDTKVIQSGEKAFFDAVKDHLDWNAIREVVTKKMKHCSIESKDGEIVFHENSVAFKINLHCAMDVSILVDRNGNMVSGEKEPIDSSTIAASTKTIIETEKKYMAQPSSRESKMKQDMKKPDSTVSSIEEEFDANNTGVLELNDLLDELPPEQDTSSSVIKKEGWADDDGDDVDLETLFFKDKVDDEEFDEQTDERGAFWEDKK</sequence>
<feature type="region of interest" description="Disordered" evidence="1">
    <location>
        <begin position="104"/>
        <end position="123"/>
    </location>
</feature>
<accession>A0A1W2CSC4</accession>
<dbReference type="AlphaFoldDB" id="A0A1W2CSC4"/>
<dbReference type="PROSITE" id="PS00018">
    <property type="entry name" value="EF_HAND_1"/>
    <property type="match status" value="1"/>
</dbReference>
<dbReference type="Proteomes" id="UP000192418">
    <property type="component" value="Unassembled WGS sequence"/>
</dbReference>
<organism evidence="2 3">
    <name type="scientific">Desulfocicer vacuolatum DSM 3385</name>
    <dbReference type="NCBI Taxonomy" id="1121400"/>
    <lineage>
        <taxon>Bacteria</taxon>
        <taxon>Pseudomonadati</taxon>
        <taxon>Thermodesulfobacteriota</taxon>
        <taxon>Desulfobacteria</taxon>
        <taxon>Desulfobacterales</taxon>
        <taxon>Desulfobacteraceae</taxon>
        <taxon>Desulfocicer</taxon>
    </lineage>
</organism>
<feature type="compositionally biased region" description="Basic and acidic residues" evidence="1">
    <location>
        <begin position="112"/>
        <end position="123"/>
    </location>
</feature>
<reference evidence="2 3" key="1">
    <citation type="submission" date="2017-04" db="EMBL/GenBank/DDBJ databases">
        <authorList>
            <person name="Afonso C.L."/>
            <person name="Miller P.J."/>
            <person name="Scott M.A."/>
            <person name="Spackman E."/>
            <person name="Goraichik I."/>
            <person name="Dimitrov K.M."/>
            <person name="Suarez D.L."/>
            <person name="Swayne D.E."/>
        </authorList>
    </citation>
    <scope>NUCLEOTIDE SEQUENCE [LARGE SCALE GENOMIC DNA]</scope>
    <source>
        <strain evidence="2 3">DSM 3385</strain>
    </source>
</reference>
<name>A0A1W2CSC4_9BACT</name>
<dbReference type="RefSeq" id="WP_084069832.1">
    <property type="nucleotide sequence ID" value="NZ_FWXY01000013.1"/>
</dbReference>
<feature type="region of interest" description="Disordered" evidence="1">
    <location>
        <begin position="151"/>
        <end position="171"/>
    </location>
</feature>
<evidence type="ECO:0008006" key="4">
    <source>
        <dbReference type="Google" id="ProtNLM"/>
    </source>
</evidence>
<dbReference type="EMBL" id="FWXY01000013">
    <property type="protein sequence ID" value="SMC87578.1"/>
    <property type="molecule type" value="Genomic_DNA"/>
</dbReference>
<feature type="compositionally biased region" description="Basic and acidic residues" evidence="1">
    <location>
        <begin position="196"/>
        <end position="206"/>
    </location>
</feature>
<evidence type="ECO:0000313" key="3">
    <source>
        <dbReference type="Proteomes" id="UP000192418"/>
    </source>
</evidence>
<gene>
    <name evidence="2" type="ORF">SAMN02746065_11388</name>
</gene>